<reference evidence="2" key="1">
    <citation type="submission" date="2016-11" db="UniProtKB">
        <authorList>
            <consortium name="WormBaseParasite"/>
        </authorList>
    </citation>
    <scope>IDENTIFICATION</scope>
    <source>
        <strain evidence="2">KR3021</strain>
    </source>
</reference>
<evidence type="ECO:0000313" key="1">
    <source>
        <dbReference type="Proteomes" id="UP000095286"/>
    </source>
</evidence>
<dbReference type="Proteomes" id="UP000095286">
    <property type="component" value="Unplaced"/>
</dbReference>
<proteinExistence type="predicted"/>
<dbReference type="WBParaSite" id="RSKR_0000075350.1">
    <property type="protein sequence ID" value="RSKR_0000075350.1"/>
    <property type="gene ID" value="RSKR_0000075350"/>
</dbReference>
<accession>A0AC35TIB4</accession>
<name>A0AC35TIB4_9BILA</name>
<sequence>MTLYPPFVKTLIHHHKPYAILQGLYAICAIKWFFSPVMVSLLAGNRLSSTLFIHGEYHNSKFVLVFSIVLLIAIPTYCIYYMPFGTLGMYELEKYTTNNITVYATGIDPPPWYPGMKFSDGQYNVTLIFAILQLCLNVVTSLRLLYVKFNKNSVSTSHSTRSKREIKLAVYAFLTFLIQVMDIAYLHYTNYLIYNVDDQTLANLFFSWLFPKQNLIMFFNNVWLPMFSEKIRIGLKKQFNITAGNVVQIKFSTSNSLIGSNLTSKKVNQKTTTLKTITNLPSLKSESQTAATTQSVPTISWVEQGKNVSLVKPVPGFSNINVSPKHAESKNPWIKK</sequence>
<evidence type="ECO:0000313" key="2">
    <source>
        <dbReference type="WBParaSite" id="RSKR_0000075350.1"/>
    </source>
</evidence>
<organism evidence="1 2">
    <name type="scientific">Rhabditophanes sp. KR3021</name>
    <dbReference type="NCBI Taxonomy" id="114890"/>
    <lineage>
        <taxon>Eukaryota</taxon>
        <taxon>Metazoa</taxon>
        <taxon>Ecdysozoa</taxon>
        <taxon>Nematoda</taxon>
        <taxon>Chromadorea</taxon>
        <taxon>Rhabditida</taxon>
        <taxon>Tylenchina</taxon>
        <taxon>Panagrolaimomorpha</taxon>
        <taxon>Strongyloidoidea</taxon>
        <taxon>Alloionematidae</taxon>
        <taxon>Rhabditophanes</taxon>
    </lineage>
</organism>
<protein>
    <submittedName>
        <fullName evidence="2">Serpentine receptor class gamma</fullName>
    </submittedName>
</protein>